<evidence type="ECO:0000256" key="6">
    <source>
        <dbReference type="ARBA" id="ARBA00023136"/>
    </source>
</evidence>
<dbReference type="PANTHER" id="PTHR42781:SF4">
    <property type="entry name" value="SPERMIDINE_PUTRESCINE IMPORT ATP-BINDING PROTEIN POTA"/>
    <property type="match status" value="1"/>
</dbReference>
<keyword evidence="1 7" id="KW-0813">Transport</keyword>
<reference evidence="9 10" key="1">
    <citation type="submission" date="2024-06" db="EMBL/GenBank/DDBJ databases">
        <title>Sorghum-associated microbial communities from plants grown in Nebraska, USA.</title>
        <authorList>
            <person name="Schachtman D."/>
        </authorList>
    </citation>
    <scope>NUCLEOTIDE SEQUENCE [LARGE SCALE GENOMIC DNA]</scope>
    <source>
        <strain evidence="9 10">2709</strain>
    </source>
</reference>
<evidence type="ECO:0000256" key="4">
    <source>
        <dbReference type="ARBA" id="ARBA00022840"/>
    </source>
</evidence>
<dbReference type="GO" id="GO:0005524">
    <property type="term" value="F:ATP binding"/>
    <property type="evidence" value="ECO:0007669"/>
    <property type="project" value="UniProtKB-KW"/>
</dbReference>
<comment type="similarity">
    <text evidence="7">Belongs to the ABC transporter superfamily. Spermidine/putrescine importer (TC 3.A.1.11.1) family.</text>
</comment>
<keyword evidence="3 7" id="KW-0547">Nucleotide-binding</keyword>
<feature type="domain" description="ABC transporter" evidence="8">
    <location>
        <begin position="43"/>
        <end position="273"/>
    </location>
</feature>
<dbReference type="EC" id="7.6.2.11" evidence="7"/>
<dbReference type="InterPro" id="IPR008995">
    <property type="entry name" value="Mo/tungstate-bd_C_term_dom"/>
</dbReference>
<dbReference type="Pfam" id="PF08402">
    <property type="entry name" value="TOBE_2"/>
    <property type="match status" value="1"/>
</dbReference>
<dbReference type="InterPro" id="IPR050093">
    <property type="entry name" value="ABC_SmlMolc_Importer"/>
</dbReference>
<gene>
    <name evidence="7" type="primary">potA</name>
    <name evidence="9" type="ORF">ABIE13_000346</name>
</gene>
<dbReference type="InterPro" id="IPR003439">
    <property type="entry name" value="ABC_transporter-like_ATP-bd"/>
</dbReference>
<evidence type="ECO:0000256" key="3">
    <source>
        <dbReference type="ARBA" id="ARBA00022741"/>
    </source>
</evidence>
<dbReference type="NCBIfam" id="TIGR01187">
    <property type="entry name" value="potA"/>
    <property type="match status" value="1"/>
</dbReference>
<dbReference type="SUPFAM" id="SSF52540">
    <property type="entry name" value="P-loop containing nucleoside triphosphate hydrolases"/>
    <property type="match status" value="1"/>
</dbReference>
<dbReference type="Pfam" id="PF00005">
    <property type="entry name" value="ABC_tran"/>
    <property type="match status" value="1"/>
</dbReference>
<evidence type="ECO:0000256" key="5">
    <source>
        <dbReference type="ARBA" id="ARBA00022967"/>
    </source>
</evidence>
<comment type="function">
    <text evidence="7">Part of the ABC transporter complex PotABCD involved in spermidine/putrescine import. Responsible for energy coupling to the transport system.</text>
</comment>
<evidence type="ECO:0000256" key="2">
    <source>
        <dbReference type="ARBA" id="ARBA00022475"/>
    </source>
</evidence>
<name>A0ABV2Q2K7_9BURK</name>
<keyword evidence="4 7" id="KW-0067">ATP-binding</keyword>
<evidence type="ECO:0000256" key="7">
    <source>
        <dbReference type="RuleBase" id="RU364083"/>
    </source>
</evidence>
<protein>
    <recommendedName>
        <fullName evidence="7">Spermidine/putrescine import ATP-binding protein PotA</fullName>
        <ecNumber evidence="7">7.6.2.11</ecNumber>
    </recommendedName>
</protein>
<dbReference type="InterPro" id="IPR017871">
    <property type="entry name" value="ABC_transporter-like_CS"/>
</dbReference>
<keyword evidence="2 7" id="KW-1003">Cell membrane</keyword>
<organism evidence="9 10">
    <name type="scientific">Ottowia thiooxydans</name>
    <dbReference type="NCBI Taxonomy" id="219182"/>
    <lineage>
        <taxon>Bacteria</taxon>
        <taxon>Pseudomonadati</taxon>
        <taxon>Pseudomonadota</taxon>
        <taxon>Betaproteobacteria</taxon>
        <taxon>Burkholderiales</taxon>
        <taxon>Comamonadaceae</taxon>
        <taxon>Ottowia</taxon>
    </lineage>
</organism>
<dbReference type="SUPFAM" id="SSF50331">
    <property type="entry name" value="MOP-like"/>
    <property type="match status" value="1"/>
</dbReference>
<sequence>MDSIVALSLLASRTPLIHRAIMNVSNQPARQQNQPKPEADIAVSLQGVGKKYHDQTVLHELSLDISRGEFLTLLGPSGCGKTTLLNLIAGFAEADSGEIFVDGQPITSEPPHKRQIGIVFQNYALFPHMTVEHNIGYGLRMRGVSKAEVAQRVKDAMAMVKLDGLGHRKPRELSGGQQQRVALARALIIQPKVLLLDEPFSALDKSLRGSMQFEIREIQRRLGLTTVFVTHDQGEALAMSDRIAVMSSGVIRQIASPADLYQNPRDPFVASFLGDVNILPAHYHGKVATDIQLRLGAGLLSLPQDRLANPAHEGQRLDVYVRPEHITLESLHAGSVLSGTVINHVFQGDHINTFVDVAIPPMTTRHVVTVRSAGPGALQQWPIGSVAGLALPDEGISVFTPLK</sequence>
<dbReference type="SMART" id="SM00382">
    <property type="entry name" value="AAA"/>
    <property type="match status" value="1"/>
</dbReference>
<dbReference type="Gene3D" id="2.40.50.100">
    <property type="match status" value="1"/>
</dbReference>
<dbReference type="InterPro" id="IPR027417">
    <property type="entry name" value="P-loop_NTPase"/>
</dbReference>
<dbReference type="Gene3D" id="3.40.50.300">
    <property type="entry name" value="P-loop containing nucleotide triphosphate hydrolases"/>
    <property type="match status" value="1"/>
</dbReference>
<evidence type="ECO:0000313" key="10">
    <source>
        <dbReference type="Proteomes" id="UP001549320"/>
    </source>
</evidence>
<dbReference type="PANTHER" id="PTHR42781">
    <property type="entry name" value="SPERMIDINE/PUTRESCINE IMPORT ATP-BINDING PROTEIN POTA"/>
    <property type="match status" value="1"/>
</dbReference>
<dbReference type="Proteomes" id="UP001549320">
    <property type="component" value="Unassembled WGS sequence"/>
</dbReference>
<keyword evidence="10" id="KW-1185">Reference proteome</keyword>
<comment type="catalytic activity">
    <reaction evidence="7">
        <text>ATP + H2O + polyamine-[polyamine-binding protein]Side 1 = ADP + phosphate + polyamineSide 2 + [polyamine-binding protein]Side 1.</text>
        <dbReference type="EC" id="7.6.2.11"/>
    </reaction>
</comment>
<proteinExistence type="inferred from homology"/>
<evidence type="ECO:0000256" key="1">
    <source>
        <dbReference type="ARBA" id="ARBA00022448"/>
    </source>
</evidence>
<keyword evidence="6 7" id="KW-0472">Membrane</keyword>
<comment type="subunit">
    <text evidence="7">The complex is composed of two ATP-binding proteins (PotA), two transmembrane proteins (PotB and PotC) and a solute-binding protein (PotD).</text>
</comment>
<dbReference type="EMBL" id="JBEPSH010000001">
    <property type="protein sequence ID" value="MET4575249.1"/>
    <property type="molecule type" value="Genomic_DNA"/>
</dbReference>
<evidence type="ECO:0000313" key="9">
    <source>
        <dbReference type="EMBL" id="MET4575249.1"/>
    </source>
</evidence>
<accession>A0ABV2Q2K7</accession>
<dbReference type="PROSITE" id="PS00211">
    <property type="entry name" value="ABC_TRANSPORTER_1"/>
    <property type="match status" value="1"/>
</dbReference>
<dbReference type="PROSITE" id="PS50893">
    <property type="entry name" value="ABC_TRANSPORTER_2"/>
    <property type="match status" value="1"/>
</dbReference>
<keyword evidence="5 7" id="KW-1278">Translocase</keyword>
<dbReference type="InterPro" id="IPR013611">
    <property type="entry name" value="Transp-assoc_OB_typ2"/>
</dbReference>
<evidence type="ECO:0000259" key="8">
    <source>
        <dbReference type="PROSITE" id="PS50893"/>
    </source>
</evidence>
<dbReference type="InterPro" id="IPR005893">
    <property type="entry name" value="PotA-like"/>
</dbReference>
<comment type="caution">
    <text evidence="9">The sequence shown here is derived from an EMBL/GenBank/DDBJ whole genome shotgun (WGS) entry which is preliminary data.</text>
</comment>
<dbReference type="InterPro" id="IPR003593">
    <property type="entry name" value="AAA+_ATPase"/>
</dbReference>